<evidence type="ECO:0000313" key="6">
    <source>
        <dbReference type="Proteomes" id="UP000583496"/>
    </source>
</evidence>
<sequence>TAANMYQFLKDSCNASTNADVSTFPACSVAGIPGAKKWYFASQVICGYYQFCSSDWEEINVDTQKNEASHQTSIDEKLGTSQSLEEDDNNSQESLSLTDIYDEAAESLHQLADKLPAPGRAMVDVILQAVERDGPKLKDCLPAIGALKHLREWHSAQITIAASDARGSWQKIADYLSADFVSSDDIMNIIDLNELWRGKIQIWERKFGSGVDFPEFCIKSTSAKTFRTANLSSCFTVKKEWQSRNTDALPEASFYFISFQVFHYYGPALEFLQMVLLSDLPSIFVSDLEFELSLSRKNTKETSTLLLDQISFLSGKVGALFTLSCNVSSVVIPSLAQLSTKKWKEYMAKKPKVISVPETELKGESCRYYFLLQGNGSGGCKATLIHSAGQINGMATLAAVNGKLKAKAEEAESGFHISDFIKSLPCYCGEEIVQREMKLSRLQVFALKEYLKRKELTKQPAVISTNEFNSLLKLTRECFLDLCSTSLPKSVLQKVSNKTRSCTLTCEPDIIETNPLEWPERHVLQNLENFERNKQKMRVPLFAHSSEQLLGHKDSQRESLTLLDAKELLKYFTPEGLPVGDLQPLQVPKRENTFLLTPELTPRKLRGLPFEKAAGCHYHGLEYCLDNRRALERDVGYAELQTRLIRYETQTTCTKECCPVPLVLSPLPSPAVLSEPGSVPDGETLQSEFKPETLRLKRRSKDLDCFYPKKRLTKSESTDSLLSQASRSSRSQSAVAVMRKRLERSVSVAAVPRKQPGQAPRASTKAGLAAEPEASKPEKESRSQKHTRMLKEVVAKTLQKHGIAEDHKCFASCSQRLFEISKFYLKDLKTSRGLLDEMKRTANSNAKQVIEWILEKSGK</sequence>
<feature type="domain" description="MDN2-binding protein C-terminal" evidence="4">
    <location>
        <begin position="598"/>
        <end position="850"/>
    </location>
</feature>
<evidence type="ECO:0000259" key="3">
    <source>
        <dbReference type="Pfam" id="PF14919"/>
    </source>
</evidence>
<dbReference type="Pfam" id="PF14918">
    <property type="entry name" value="MTBP_N"/>
    <property type="match status" value="1"/>
</dbReference>
<dbReference type="Pfam" id="PF14919">
    <property type="entry name" value="MTBP_mid"/>
    <property type="match status" value="1"/>
</dbReference>
<dbReference type="EMBL" id="VYZT01029245">
    <property type="protein sequence ID" value="NXS31534.1"/>
    <property type="molecule type" value="Genomic_DNA"/>
</dbReference>
<evidence type="ECO:0000313" key="5">
    <source>
        <dbReference type="EMBL" id="NXS31534.1"/>
    </source>
</evidence>
<dbReference type="Proteomes" id="UP000583496">
    <property type="component" value="Unassembled WGS sequence"/>
</dbReference>
<dbReference type="InterPro" id="IPR029420">
    <property type="entry name" value="MTBP_central"/>
</dbReference>
<dbReference type="AlphaFoldDB" id="A0A7L2TFG4"/>
<evidence type="ECO:0000256" key="1">
    <source>
        <dbReference type="SAM" id="MobiDB-lite"/>
    </source>
</evidence>
<feature type="non-terminal residue" evidence="5">
    <location>
        <position position="859"/>
    </location>
</feature>
<dbReference type="GO" id="GO:0000776">
    <property type="term" value="C:kinetochore"/>
    <property type="evidence" value="ECO:0007669"/>
    <property type="project" value="TreeGrafter"/>
</dbReference>
<reference evidence="5 6" key="1">
    <citation type="submission" date="2019-09" db="EMBL/GenBank/DDBJ databases">
        <title>Bird 10,000 Genomes (B10K) Project - Family phase.</title>
        <authorList>
            <person name="Zhang G."/>
        </authorList>
    </citation>
    <scope>NUCLEOTIDE SEQUENCE [LARGE SCALE GENOMIC DNA]</scope>
    <source>
        <strain evidence="5">B10K-DU-002-71</strain>
        <tissue evidence="5">Muscle</tissue>
    </source>
</reference>
<feature type="compositionally biased region" description="Low complexity" evidence="1">
    <location>
        <begin position="720"/>
        <end position="734"/>
    </location>
</feature>
<keyword evidence="6" id="KW-1185">Reference proteome</keyword>
<dbReference type="OrthoDB" id="8633268at2759"/>
<dbReference type="GO" id="GO:0007089">
    <property type="term" value="P:traversing start control point of mitotic cell cycle"/>
    <property type="evidence" value="ECO:0007669"/>
    <property type="project" value="TreeGrafter"/>
</dbReference>
<evidence type="ECO:0000259" key="2">
    <source>
        <dbReference type="Pfam" id="PF14918"/>
    </source>
</evidence>
<accession>A0A7L2TFG4</accession>
<dbReference type="InterPro" id="IPR039061">
    <property type="entry name" value="MTBP"/>
</dbReference>
<dbReference type="PANTHER" id="PTHR14382">
    <property type="entry name" value="MDM2-BINDING PROTEIN"/>
    <property type="match status" value="1"/>
</dbReference>
<feature type="region of interest" description="Disordered" evidence="1">
    <location>
        <begin position="717"/>
        <end position="786"/>
    </location>
</feature>
<dbReference type="Pfam" id="PF14920">
    <property type="entry name" value="MTBP_C"/>
    <property type="match status" value="1"/>
</dbReference>
<dbReference type="InterPro" id="IPR029418">
    <property type="entry name" value="MTBP_C"/>
</dbReference>
<feature type="compositionally biased region" description="Basic and acidic residues" evidence="1">
    <location>
        <begin position="773"/>
        <end position="786"/>
    </location>
</feature>
<feature type="non-terminal residue" evidence="5">
    <location>
        <position position="1"/>
    </location>
</feature>
<dbReference type="InterPro" id="IPR029421">
    <property type="entry name" value="MTBP_N"/>
</dbReference>
<feature type="compositionally biased region" description="Basic and acidic residues" evidence="1">
    <location>
        <begin position="64"/>
        <end position="78"/>
    </location>
</feature>
<dbReference type="GO" id="GO:0031396">
    <property type="term" value="P:regulation of protein ubiquitination"/>
    <property type="evidence" value="ECO:0007669"/>
    <property type="project" value="InterPro"/>
</dbReference>
<dbReference type="PANTHER" id="PTHR14382:SF1">
    <property type="entry name" value="MDM2-BINDING PROTEIN"/>
    <property type="match status" value="1"/>
</dbReference>
<evidence type="ECO:0000259" key="4">
    <source>
        <dbReference type="Pfam" id="PF14920"/>
    </source>
</evidence>
<gene>
    <name evidence="5" type="primary">Mtbp</name>
    <name evidence="5" type="ORF">POSRUF_R02473</name>
</gene>
<proteinExistence type="predicted"/>
<feature type="domain" description="DM2" evidence="2">
    <location>
        <begin position="2"/>
        <end position="225"/>
    </location>
</feature>
<comment type="caution">
    <text evidence="5">The sequence shown here is derived from an EMBL/GenBank/DDBJ whole genome shotgun (WGS) entry which is preliminary data.</text>
</comment>
<dbReference type="GO" id="GO:0034501">
    <property type="term" value="P:protein localization to kinetochore"/>
    <property type="evidence" value="ECO:0007669"/>
    <property type="project" value="TreeGrafter"/>
</dbReference>
<feature type="domain" description="DM2" evidence="3">
    <location>
        <begin position="260"/>
        <end position="594"/>
    </location>
</feature>
<protein>
    <submittedName>
        <fullName evidence="5">MTBP protein</fullName>
    </submittedName>
</protein>
<feature type="region of interest" description="Disordered" evidence="1">
    <location>
        <begin position="63"/>
        <end position="92"/>
    </location>
</feature>
<name>A0A7L2TFG4_POMRU</name>
<organism evidence="5 6">
    <name type="scientific">Pomatostomus ruficeps</name>
    <name type="common">Chestnut-crowned babbler</name>
    <dbReference type="NCBI Taxonomy" id="9176"/>
    <lineage>
        <taxon>Eukaryota</taxon>
        <taxon>Metazoa</taxon>
        <taxon>Chordata</taxon>
        <taxon>Craniata</taxon>
        <taxon>Vertebrata</taxon>
        <taxon>Euteleostomi</taxon>
        <taxon>Archelosauria</taxon>
        <taxon>Archosauria</taxon>
        <taxon>Dinosauria</taxon>
        <taxon>Saurischia</taxon>
        <taxon>Theropoda</taxon>
        <taxon>Coelurosauria</taxon>
        <taxon>Aves</taxon>
        <taxon>Neognathae</taxon>
        <taxon>Neoaves</taxon>
        <taxon>Telluraves</taxon>
        <taxon>Australaves</taxon>
        <taxon>Passeriformes</taxon>
        <taxon>Sylvioidea</taxon>
        <taxon>Timaliidae</taxon>
        <taxon>Pomatostomus</taxon>
    </lineage>
</organism>